<dbReference type="InParanoid" id="A0A0G4EM82"/>
<dbReference type="SMART" id="SM00846">
    <property type="entry name" value="Gp_dh_N"/>
    <property type="match status" value="1"/>
</dbReference>
<organism evidence="3 4">
    <name type="scientific">Vitrella brassicaformis (strain CCMP3155)</name>
    <dbReference type="NCBI Taxonomy" id="1169540"/>
    <lineage>
        <taxon>Eukaryota</taxon>
        <taxon>Sar</taxon>
        <taxon>Alveolata</taxon>
        <taxon>Colpodellida</taxon>
        <taxon>Vitrellaceae</taxon>
        <taxon>Vitrella</taxon>
    </lineage>
</organism>
<feature type="compositionally biased region" description="Low complexity" evidence="1">
    <location>
        <begin position="111"/>
        <end position="122"/>
    </location>
</feature>
<evidence type="ECO:0000256" key="1">
    <source>
        <dbReference type="SAM" id="MobiDB-lite"/>
    </source>
</evidence>
<evidence type="ECO:0000313" key="4">
    <source>
        <dbReference type="Proteomes" id="UP000041254"/>
    </source>
</evidence>
<gene>
    <name evidence="3" type="ORF">Vbra_12420</name>
</gene>
<dbReference type="Gene3D" id="3.40.50.720">
    <property type="entry name" value="NAD(P)-binding Rossmann-like Domain"/>
    <property type="match status" value="1"/>
</dbReference>
<dbReference type="Pfam" id="PF00044">
    <property type="entry name" value="Gp_dh_N"/>
    <property type="match status" value="1"/>
</dbReference>
<dbReference type="STRING" id="1169540.A0A0G4EM82"/>
<dbReference type="InterPro" id="IPR036291">
    <property type="entry name" value="NAD(P)-bd_dom_sf"/>
</dbReference>
<feature type="domain" description="Glyceraldehyde 3-phosphate dehydrogenase NAD(P) binding" evidence="2">
    <location>
        <begin position="3"/>
        <end position="106"/>
    </location>
</feature>
<keyword evidence="4" id="KW-1185">Reference proteome</keyword>
<feature type="region of interest" description="Disordered" evidence="1">
    <location>
        <begin position="111"/>
        <end position="134"/>
    </location>
</feature>
<evidence type="ECO:0000259" key="2">
    <source>
        <dbReference type="SMART" id="SM00846"/>
    </source>
</evidence>
<reference evidence="3 4" key="1">
    <citation type="submission" date="2014-11" db="EMBL/GenBank/DDBJ databases">
        <authorList>
            <person name="Zhu J."/>
            <person name="Qi W."/>
            <person name="Song R."/>
        </authorList>
    </citation>
    <scope>NUCLEOTIDE SEQUENCE [LARGE SCALE GENOMIC DNA]</scope>
</reference>
<accession>A0A0G4EM82</accession>
<dbReference type="SUPFAM" id="SSF51735">
    <property type="entry name" value="NAD(P)-binding Rossmann-fold domains"/>
    <property type="match status" value="1"/>
</dbReference>
<proteinExistence type="predicted"/>
<dbReference type="GO" id="GO:0051287">
    <property type="term" value="F:NAD binding"/>
    <property type="evidence" value="ECO:0007669"/>
    <property type="project" value="InterPro"/>
</dbReference>
<dbReference type="EMBL" id="CDMY01000260">
    <property type="protein sequence ID" value="CEL97973.1"/>
    <property type="molecule type" value="Genomic_DNA"/>
</dbReference>
<sequence length="226" mass="23931">MELKVAINGFGRVGRLVCRAAADAGARIVAINDPFTSRAACLTIARTLTSCSAVRPDPSRPTSSDAHIHYFEQLDSSDVKWEATGAEILVDTTRGAGRVVVMRVGCGESPLVSHSVPSPSASTRDSDGEDEPITPPYCCDLEERLEVFLESVKQTLLRFGCAGVVVDHGSVTALRFVLPKPPVRHMGSAPLSLPFPTAGNALSVESNTPREELTETAMLVSGVTVG</sequence>
<dbReference type="AlphaFoldDB" id="A0A0G4EM82"/>
<dbReference type="Proteomes" id="UP000041254">
    <property type="component" value="Unassembled WGS sequence"/>
</dbReference>
<protein>
    <recommendedName>
        <fullName evidence="2">Glyceraldehyde 3-phosphate dehydrogenase NAD(P) binding domain-containing protein</fullName>
    </recommendedName>
</protein>
<evidence type="ECO:0000313" key="3">
    <source>
        <dbReference type="EMBL" id="CEL97973.1"/>
    </source>
</evidence>
<name>A0A0G4EM82_VITBC</name>
<dbReference type="VEuPathDB" id="CryptoDB:Vbra_12420"/>
<dbReference type="InterPro" id="IPR020828">
    <property type="entry name" value="GlycerAld_3-P_DH_NAD(P)-bd"/>
</dbReference>